<gene>
    <name evidence="3" type="ORF">J0S82_020330</name>
</gene>
<keyword evidence="4" id="KW-1185">Reference proteome</keyword>
<dbReference type="PANTHER" id="PTHR28584">
    <property type="entry name" value="FAMILY WITH SEQUENCE SIMILARITY 228 MEMBER A"/>
    <property type="match status" value="1"/>
</dbReference>
<dbReference type="Proteomes" id="UP000700334">
    <property type="component" value="Unassembled WGS sequence"/>
</dbReference>
<evidence type="ECO:0000256" key="2">
    <source>
        <dbReference type="SAM" id="MobiDB-lite"/>
    </source>
</evidence>
<proteinExistence type="inferred from homology"/>
<feature type="region of interest" description="Disordered" evidence="2">
    <location>
        <begin position="1"/>
        <end position="21"/>
    </location>
</feature>
<feature type="region of interest" description="Disordered" evidence="2">
    <location>
        <begin position="277"/>
        <end position="308"/>
    </location>
</feature>
<feature type="region of interest" description="Disordered" evidence="2">
    <location>
        <begin position="376"/>
        <end position="400"/>
    </location>
</feature>
<dbReference type="OrthoDB" id="9905773at2759"/>
<dbReference type="AlphaFoldDB" id="A0A8J6DYB4"/>
<sequence length="951" mass="109040">MKNVDSDDLVTDKNLKPRSSKEWLEPQPVSFMEALAKEDIDAAFHSILYRENYAIKELDKYLKHHDFLNTRRKEILYKRWVDHVANPLQKKIIEKVCSHKKIKSRRREELDGFLKYVNKQGNAFIEHYDPKEYDPFYMNKEDPNFLKVTIPPLRDPLKKVQFDKDDEKRTLLQCENGKIYTMKEFKEIEKAKLQSRFPRISNSRQFMTPNEWLKMPKCYIESEFCKRRRLKVKVNFNRSFDLEPLARVPHLLESQEEEKATTYGNKGSSFMEKEALCNQERKNPSPKEVNSEEHYSSLNLSQEVERDEDQDTVRAGVVPFCSIQESFNNQGAYTLILLVKGDIKGDHFRGSHLSAAVIQDTLLDAEDIRMTRHKPSNLEFSGRNSEEKIPPYKISDLGTAGEASAPRLFETEAQEQERRGPVVQWALSPKSLSGRARVPTASPVCPEAPFRPAPPSSLPNVLFSTQLLPAAKTPSLEEHFRTERLKEWPEPTEVDLMEELAREDIDEAVHAILFRENYVVKKLDAYFQHLDIFKERRKEMLYKKWMENVAEPLQQRIMEKVISCRGIEKTKQENFEYFLKHSNKTVTVPPFYDPLFQRQQKMDKEKRAIFQYKTGKRYTLKEFQEMEKARLDTRLPQFTFTLQSVSPKEWHKASERLVGQKPHSNKHSPEKIICTEKKHLPNNKEKKTPNLSQSAFERQFYSSKLNRGNKMDKKKVLVSRDLGVAGVAASFTAPTRANSLAIAHSQAAMALSSWPGSRVSPPCVLRPEHWDFQGGLEYLLENLRLFETQPHSSPSRNDFSSMAVTTPLSLAAAYLTGRRPRAAQGRLLSLCPLAGQPGRCCQEVSSLSLPNTQFSLLIGLRSKTAKTQILDCRGRWASLGVEVHREESDDGRGPGAAPGLPAAGGQARQQAPCHLPGRPPAIKKASLNFSFSLTPTVKKPQACFLSSEMKS</sequence>
<dbReference type="EMBL" id="JAGFMF010011433">
    <property type="protein sequence ID" value="KAG8522473.1"/>
    <property type="molecule type" value="Genomic_DNA"/>
</dbReference>
<comment type="similarity">
    <text evidence="1">Belongs to the FAM228 family.</text>
</comment>
<feature type="compositionally biased region" description="Basic and acidic residues" evidence="2">
    <location>
        <begin position="10"/>
        <end position="21"/>
    </location>
</feature>
<protein>
    <submittedName>
        <fullName evidence="3">Protein FAM228B</fullName>
    </submittedName>
</protein>
<feature type="compositionally biased region" description="Low complexity" evidence="2">
    <location>
        <begin position="895"/>
        <end position="912"/>
    </location>
</feature>
<dbReference type="InterPro" id="IPR040046">
    <property type="entry name" value="FAM228"/>
</dbReference>
<evidence type="ECO:0000313" key="3">
    <source>
        <dbReference type="EMBL" id="KAG8522473.1"/>
    </source>
</evidence>
<comment type="caution">
    <text evidence="3">The sequence shown here is derived from an EMBL/GenBank/DDBJ whole genome shotgun (WGS) entry which is preliminary data.</text>
</comment>
<feature type="region of interest" description="Disordered" evidence="2">
    <location>
        <begin position="884"/>
        <end position="920"/>
    </location>
</feature>
<evidence type="ECO:0000313" key="4">
    <source>
        <dbReference type="Proteomes" id="UP000700334"/>
    </source>
</evidence>
<evidence type="ECO:0000256" key="1">
    <source>
        <dbReference type="ARBA" id="ARBA00007753"/>
    </source>
</evidence>
<name>A0A8J6DYB4_GALPY</name>
<dbReference type="PANTHER" id="PTHR28584:SF3">
    <property type="entry name" value="PROTEIN FAM228B"/>
    <property type="match status" value="1"/>
</dbReference>
<organism evidence="3 4">
    <name type="scientific">Galemys pyrenaicus</name>
    <name type="common">Iberian desman</name>
    <name type="synonym">Pyrenean desman</name>
    <dbReference type="NCBI Taxonomy" id="202257"/>
    <lineage>
        <taxon>Eukaryota</taxon>
        <taxon>Metazoa</taxon>
        <taxon>Chordata</taxon>
        <taxon>Craniata</taxon>
        <taxon>Vertebrata</taxon>
        <taxon>Euteleostomi</taxon>
        <taxon>Mammalia</taxon>
        <taxon>Eutheria</taxon>
        <taxon>Laurasiatheria</taxon>
        <taxon>Eulipotyphla</taxon>
        <taxon>Talpidae</taxon>
        <taxon>Galemys</taxon>
    </lineage>
</organism>
<reference evidence="3" key="1">
    <citation type="journal article" date="2021" name="Evol. Appl.">
        <title>The genome of the Pyrenean desman and the effects of bottlenecks and inbreeding on the genomic landscape of an endangered species.</title>
        <authorList>
            <person name="Escoda L."/>
            <person name="Castresana J."/>
        </authorList>
    </citation>
    <scope>NUCLEOTIDE SEQUENCE</scope>
    <source>
        <strain evidence="3">IBE-C5619</strain>
    </source>
</reference>
<accession>A0A8J6DYB4</accession>
<feature type="compositionally biased region" description="Basic and acidic residues" evidence="2">
    <location>
        <begin position="277"/>
        <end position="295"/>
    </location>
</feature>